<dbReference type="AlphaFoldDB" id="A0A1T4SNZ3"/>
<evidence type="ECO:0000313" key="1">
    <source>
        <dbReference type="EMBL" id="SKA29877.1"/>
    </source>
</evidence>
<sequence length="56" mass="6408">MTPYERLDAAIAKAIPIEPTDCRIKKARKEGQRMVLKQEILLLIAQNFVPKTEAKK</sequence>
<reference evidence="2" key="1">
    <citation type="submission" date="2017-02" db="EMBL/GenBank/DDBJ databases">
        <authorList>
            <person name="Varghese N."/>
            <person name="Submissions S."/>
        </authorList>
    </citation>
    <scope>NUCLEOTIDE SEQUENCE [LARGE SCALE GENOMIC DNA]</scope>
    <source>
        <strain evidence="2">DSM 22224</strain>
    </source>
</reference>
<protein>
    <submittedName>
        <fullName evidence="1">Uncharacterized protein</fullName>
    </submittedName>
</protein>
<organism evidence="1 2">
    <name type="scientific">Chitinophaga eiseniae</name>
    <dbReference type="NCBI Taxonomy" id="634771"/>
    <lineage>
        <taxon>Bacteria</taxon>
        <taxon>Pseudomonadati</taxon>
        <taxon>Bacteroidota</taxon>
        <taxon>Chitinophagia</taxon>
        <taxon>Chitinophagales</taxon>
        <taxon>Chitinophagaceae</taxon>
        <taxon>Chitinophaga</taxon>
    </lineage>
</organism>
<name>A0A1T4SNZ3_9BACT</name>
<evidence type="ECO:0000313" key="2">
    <source>
        <dbReference type="Proteomes" id="UP000190367"/>
    </source>
</evidence>
<dbReference type="RefSeq" id="WP_159456081.1">
    <property type="nucleotide sequence ID" value="NZ_FUWZ01000003.1"/>
</dbReference>
<dbReference type="STRING" id="634771.SAMN04488128_103184"/>
<dbReference type="Proteomes" id="UP000190367">
    <property type="component" value="Unassembled WGS sequence"/>
</dbReference>
<proteinExistence type="predicted"/>
<keyword evidence="2" id="KW-1185">Reference proteome</keyword>
<dbReference type="EMBL" id="FUWZ01000003">
    <property type="protein sequence ID" value="SKA29877.1"/>
    <property type="molecule type" value="Genomic_DNA"/>
</dbReference>
<gene>
    <name evidence="1" type="ORF">SAMN04488128_103184</name>
</gene>
<accession>A0A1T4SNZ3</accession>